<organism evidence="12 13">
    <name type="scientific">Rhodobium gokarnense</name>
    <dbReference type="NCBI Taxonomy" id="364296"/>
    <lineage>
        <taxon>Bacteria</taxon>
        <taxon>Pseudomonadati</taxon>
        <taxon>Pseudomonadota</taxon>
        <taxon>Alphaproteobacteria</taxon>
        <taxon>Hyphomicrobiales</taxon>
        <taxon>Rhodobiaceae</taxon>
        <taxon>Rhodobium</taxon>
    </lineage>
</organism>
<dbReference type="InterPro" id="IPR009057">
    <property type="entry name" value="Homeodomain-like_sf"/>
</dbReference>
<evidence type="ECO:0000256" key="6">
    <source>
        <dbReference type="ARBA" id="ARBA00023125"/>
    </source>
</evidence>
<dbReference type="InterPro" id="IPR025943">
    <property type="entry name" value="Sigma_54_int_dom_ATP-bd_2"/>
</dbReference>
<dbReference type="Pfam" id="PF02954">
    <property type="entry name" value="HTH_8"/>
    <property type="match status" value="1"/>
</dbReference>
<evidence type="ECO:0000256" key="2">
    <source>
        <dbReference type="ARBA" id="ARBA00022741"/>
    </source>
</evidence>
<dbReference type="Proteomes" id="UP001209755">
    <property type="component" value="Unassembled WGS sequence"/>
</dbReference>
<keyword evidence="6" id="KW-0238">DNA-binding</keyword>
<dbReference type="SMART" id="SM00382">
    <property type="entry name" value="AAA"/>
    <property type="match status" value="1"/>
</dbReference>
<dbReference type="InterPro" id="IPR001789">
    <property type="entry name" value="Sig_transdc_resp-reg_receiver"/>
</dbReference>
<gene>
    <name evidence="12" type="ORF">M2319_001914</name>
</gene>
<dbReference type="Gene3D" id="1.10.10.60">
    <property type="entry name" value="Homeodomain-like"/>
    <property type="match status" value="1"/>
</dbReference>
<evidence type="ECO:0000259" key="11">
    <source>
        <dbReference type="PROSITE" id="PS50110"/>
    </source>
</evidence>
<dbReference type="SUPFAM" id="SSF46689">
    <property type="entry name" value="Homeodomain-like"/>
    <property type="match status" value="1"/>
</dbReference>
<feature type="domain" description="Response regulatory" evidence="11">
    <location>
        <begin position="4"/>
        <end position="120"/>
    </location>
</feature>
<dbReference type="SUPFAM" id="SSF52172">
    <property type="entry name" value="CheY-like"/>
    <property type="match status" value="1"/>
</dbReference>
<dbReference type="Gene3D" id="1.10.8.60">
    <property type="match status" value="1"/>
</dbReference>
<evidence type="ECO:0000313" key="13">
    <source>
        <dbReference type="Proteomes" id="UP001209755"/>
    </source>
</evidence>
<keyword evidence="3" id="KW-0067">ATP-binding</keyword>
<dbReference type="PROSITE" id="PS50110">
    <property type="entry name" value="RESPONSE_REGULATORY"/>
    <property type="match status" value="1"/>
</dbReference>
<reference evidence="13" key="1">
    <citation type="submission" date="2023-07" db="EMBL/GenBank/DDBJ databases">
        <title>Genome sequencing of Purple Non-Sulfur Bacteria from various extreme environments.</title>
        <authorList>
            <person name="Mayer M."/>
        </authorList>
    </citation>
    <scope>NUCLEOTIDE SEQUENCE [LARGE SCALE GENOMIC DNA]</scope>
    <source>
        <strain evidence="13">DSM 17935</strain>
    </source>
</reference>
<keyword evidence="13" id="KW-1185">Reference proteome</keyword>
<evidence type="ECO:0000256" key="3">
    <source>
        <dbReference type="ARBA" id="ARBA00022840"/>
    </source>
</evidence>
<feature type="domain" description="Sigma-54 factor interaction" evidence="10">
    <location>
        <begin position="142"/>
        <end position="368"/>
    </location>
</feature>
<evidence type="ECO:0000256" key="9">
    <source>
        <dbReference type="PROSITE-ProRule" id="PRU00169"/>
    </source>
</evidence>
<keyword evidence="7" id="KW-0010">Activator</keyword>
<dbReference type="InterPro" id="IPR027417">
    <property type="entry name" value="P-loop_NTPase"/>
</dbReference>
<dbReference type="PROSITE" id="PS00676">
    <property type="entry name" value="SIGMA54_INTERACT_2"/>
    <property type="match status" value="1"/>
</dbReference>
<dbReference type="InterPro" id="IPR002197">
    <property type="entry name" value="HTH_Fis"/>
</dbReference>
<evidence type="ECO:0000256" key="7">
    <source>
        <dbReference type="ARBA" id="ARBA00023159"/>
    </source>
</evidence>
<dbReference type="InterPro" id="IPR025944">
    <property type="entry name" value="Sigma_54_int_dom_CS"/>
</dbReference>
<evidence type="ECO:0000256" key="8">
    <source>
        <dbReference type="ARBA" id="ARBA00023163"/>
    </source>
</evidence>
<dbReference type="CDD" id="cd00009">
    <property type="entry name" value="AAA"/>
    <property type="match status" value="1"/>
</dbReference>
<comment type="caution">
    <text evidence="12">The sequence shown here is derived from an EMBL/GenBank/DDBJ whole genome shotgun (WGS) entry which is preliminary data.</text>
</comment>
<dbReference type="Gene3D" id="3.40.50.300">
    <property type="entry name" value="P-loop containing nucleotide triphosphate hydrolases"/>
    <property type="match status" value="1"/>
</dbReference>
<dbReference type="Gene3D" id="3.40.50.2300">
    <property type="match status" value="1"/>
</dbReference>
<dbReference type="SUPFAM" id="SSF52540">
    <property type="entry name" value="P-loop containing nucleoside triphosphate hydrolases"/>
    <property type="match status" value="1"/>
</dbReference>
<evidence type="ECO:0000256" key="4">
    <source>
        <dbReference type="ARBA" id="ARBA00023012"/>
    </source>
</evidence>
<dbReference type="PANTHER" id="PTHR32071:SF17">
    <property type="entry name" value="TRANSCRIPTIONAL REGULATOR (NTRC FAMILY)"/>
    <property type="match status" value="1"/>
</dbReference>
<dbReference type="SMART" id="SM00448">
    <property type="entry name" value="REC"/>
    <property type="match status" value="1"/>
</dbReference>
<sequence>MASDILIVDDETDIRDLVAGILEDEGHATRTAADADGALAAIGDRRPSLAFLDIWLQGSRLDGLGLLDEIKAQHPELPVVMISGHGNIETAVSAIKRGAYDYIEKPFKADRLVLIAERALEASKLKREVRDLRQRSGDALQLVGDSSVINQLGQTIERVAPTNSRILITGPSGSGKELVARTIHNRSARAAGPFVVLNAATITPERMEEELFGIEAEGGAQRKVGALEEAHGGTLYLDEIADMPGETQSKILRVLVDQKFQRVNGGTKVHVDVRIISSSARNLEAEIAEGRFREDLFHRLGVVPLRVPSLSERREDIPGLVDFFMEQISVATGLPKRRIGDDAMAVLQAHDWPGNIRQLRNNVERLMILTRGDPEATITADLLPAEVGSMLPSLSSSAGGEHLLAMSLRNAREAFERDYLKAQIDRFGGNISRTAEFVGMERSALHRKLKSLGLG</sequence>
<evidence type="ECO:0000259" key="10">
    <source>
        <dbReference type="PROSITE" id="PS50045"/>
    </source>
</evidence>
<dbReference type="PROSITE" id="PS50045">
    <property type="entry name" value="SIGMA54_INTERACT_4"/>
    <property type="match status" value="1"/>
</dbReference>
<feature type="modified residue" description="4-aspartylphosphate" evidence="9">
    <location>
        <position position="53"/>
    </location>
</feature>
<evidence type="ECO:0000256" key="1">
    <source>
        <dbReference type="ARBA" id="ARBA00022553"/>
    </source>
</evidence>
<keyword evidence="8" id="KW-0804">Transcription</keyword>
<dbReference type="InterPro" id="IPR011006">
    <property type="entry name" value="CheY-like_superfamily"/>
</dbReference>
<dbReference type="Pfam" id="PF00072">
    <property type="entry name" value="Response_reg"/>
    <property type="match status" value="1"/>
</dbReference>
<dbReference type="RefSeq" id="WP_264601226.1">
    <property type="nucleotide sequence ID" value="NZ_JAOQNS010000004.1"/>
</dbReference>
<name>A0ABT3HB10_9HYPH</name>
<dbReference type="EMBL" id="JAOQNS010000004">
    <property type="protein sequence ID" value="MCW2307583.1"/>
    <property type="molecule type" value="Genomic_DNA"/>
</dbReference>
<keyword evidence="5" id="KW-0805">Transcription regulation</keyword>
<dbReference type="PRINTS" id="PR01590">
    <property type="entry name" value="HTHFIS"/>
</dbReference>
<dbReference type="InterPro" id="IPR002078">
    <property type="entry name" value="Sigma_54_int"/>
</dbReference>
<evidence type="ECO:0000256" key="5">
    <source>
        <dbReference type="ARBA" id="ARBA00023015"/>
    </source>
</evidence>
<dbReference type="Pfam" id="PF00158">
    <property type="entry name" value="Sigma54_activat"/>
    <property type="match status" value="1"/>
</dbReference>
<accession>A0ABT3HB10</accession>
<keyword evidence="2" id="KW-0547">Nucleotide-binding</keyword>
<dbReference type="PANTHER" id="PTHR32071">
    <property type="entry name" value="TRANSCRIPTIONAL REGULATORY PROTEIN"/>
    <property type="match status" value="1"/>
</dbReference>
<dbReference type="PROSITE" id="PS00688">
    <property type="entry name" value="SIGMA54_INTERACT_3"/>
    <property type="match status" value="1"/>
</dbReference>
<keyword evidence="4" id="KW-0902">Two-component regulatory system</keyword>
<dbReference type="InterPro" id="IPR003593">
    <property type="entry name" value="AAA+_ATPase"/>
</dbReference>
<keyword evidence="1 9" id="KW-0597">Phosphoprotein</keyword>
<proteinExistence type="predicted"/>
<dbReference type="CDD" id="cd17550">
    <property type="entry name" value="REC_NtrX-like"/>
    <property type="match status" value="1"/>
</dbReference>
<dbReference type="InterPro" id="IPR058031">
    <property type="entry name" value="AAA_lid_NorR"/>
</dbReference>
<evidence type="ECO:0000313" key="12">
    <source>
        <dbReference type="EMBL" id="MCW2307583.1"/>
    </source>
</evidence>
<dbReference type="Pfam" id="PF25601">
    <property type="entry name" value="AAA_lid_14"/>
    <property type="match status" value="1"/>
</dbReference>
<protein>
    <submittedName>
        <fullName evidence="12">Two-component system nitrogen regulation response regulator NtrX</fullName>
    </submittedName>
</protein>